<keyword evidence="5" id="KW-0998">Cell outer membrane</keyword>
<dbReference type="EMBL" id="JADILZ010000024">
    <property type="protein sequence ID" value="MBO8477744.1"/>
    <property type="molecule type" value="Genomic_DNA"/>
</dbReference>
<feature type="domain" description="RagB/SusD" evidence="7">
    <location>
        <begin position="352"/>
        <end position="600"/>
    </location>
</feature>
<evidence type="ECO:0000256" key="4">
    <source>
        <dbReference type="ARBA" id="ARBA00023136"/>
    </source>
</evidence>
<evidence type="ECO:0000259" key="7">
    <source>
        <dbReference type="Pfam" id="PF07980"/>
    </source>
</evidence>
<dbReference type="Pfam" id="PF07980">
    <property type="entry name" value="SusD_RagB"/>
    <property type="match status" value="1"/>
</dbReference>
<dbReference type="AlphaFoldDB" id="A0A9D9ITN8"/>
<evidence type="ECO:0000256" key="5">
    <source>
        <dbReference type="ARBA" id="ARBA00023237"/>
    </source>
</evidence>
<feature type="chain" id="PRO_5038418484" evidence="6">
    <location>
        <begin position="21"/>
        <end position="600"/>
    </location>
</feature>
<comment type="subcellular location">
    <subcellularLocation>
        <location evidence="1">Cell outer membrane</location>
    </subcellularLocation>
</comment>
<dbReference type="SUPFAM" id="SSF48452">
    <property type="entry name" value="TPR-like"/>
    <property type="match status" value="1"/>
</dbReference>
<sequence length="600" mass="68814">MKNKIILMMTMLAVCLSAFSCYDLRFGDEFMGDQPESSGATTDTMFSSNANAEKVLTKAYTYLPYGVPTDVDSKMGNNTIEAITDLHYSFRNNASDGPVTLYYGGVLDATKESGSQTYLFARGRGGRQYSAIRYAWLYIENCDRIPDISEEMRNERVAEAKMIIAISYAEMLRYVGGVPLLKRSINVDDEMVFPRNTFAETVDYIIQLLDEAIPYLKWYQNDTDDGRMTKAGAMALKLRVLLFAASPTFNSETPWHSEADEYSCYMNYDKERWNRALQAGKEFFDALASEGHYRLITKDDITGLGYTEHELYRRAYRKAYYERGGTEVLISSRAAGYDVSAYSSFMGERYWVGPTLNYVNMFPWADGTDFPEDFDWANPPTQPFFTPDGTSPGIPTRDPRLYENVAVPGDIYINGTVAPVHTNSPDYEANSSGFQQMKFLLQRGSDRDGVPIQWAYIRLAEVMLSYAEAINEYNGNPDQTAYDMVNEVRARVGLGPLRSGMTREEFREALLKERACEFGFEEVRWFDLVRWGREQDFRKQLYGLRSKGLDDQYAPTQFSFEVFELSDRYWMTNWDTKWYLAPIPQSEINKNYGMTQNPGW</sequence>
<dbReference type="InterPro" id="IPR012944">
    <property type="entry name" value="SusD_RagB_dom"/>
</dbReference>
<keyword evidence="3 6" id="KW-0732">Signal</keyword>
<evidence type="ECO:0000256" key="2">
    <source>
        <dbReference type="ARBA" id="ARBA00006275"/>
    </source>
</evidence>
<dbReference type="PROSITE" id="PS51257">
    <property type="entry name" value="PROKAR_LIPOPROTEIN"/>
    <property type="match status" value="1"/>
</dbReference>
<dbReference type="Proteomes" id="UP000823771">
    <property type="component" value="Unassembled WGS sequence"/>
</dbReference>
<gene>
    <name evidence="8" type="ORF">IAB80_02435</name>
</gene>
<keyword evidence="4" id="KW-0472">Membrane</keyword>
<comment type="caution">
    <text evidence="8">The sequence shown here is derived from an EMBL/GenBank/DDBJ whole genome shotgun (WGS) entry which is preliminary data.</text>
</comment>
<reference evidence="8" key="1">
    <citation type="submission" date="2020-10" db="EMBL/GenBank/DDBJ databases">
        <authorList>
            <person name="Gilroy R."/>
        </authorList>
    </citation>
    <scope>NUCLEOTIDE SEQUENCE</scope>
    <source>
        <strain evidence="8">2478</strain>
    </source>
</reference>
<protein>
    <submittedName>
        <fullName evidence="8">RagB/SusD family nutrient uptake outer membrane protein</fullName>
    </submittedName>
</protein>
<evidence type="ECO:0000313" key="8">
    <source>
        <dbReference type="EMBL" id="MBO8477744.1"/>
    </source>
</evidence>
<proteinExistence type="inferred from homology"/>
<name>A0A9D9ITN8_9BACT</name>
<evidence type="ECO:0000256" key="1">
    <source>
        <dbReference type="ARBA" id="ARBA00004442"/>
    </source>
</evidence>
<dbReference type="Gene3D" id="1.25.40.390">
    <property type="match status" value="1"/>
</dbReference>
<feature type="signal peptide" evidence="6">
    <location>
        <begin position="1"/>
        <end position="20"/>
    </location>
</feature>
<reference evidence="8" key="2">
    <citation type="journal article" date="2021" name="PeerJ">
        <title>Extensive microbial diversity within the chicken gut microbiome revealed by metagenomics and culture.</title>
        <authorList>
            <person name="Gilroy R."/>
            <person name="Ravi A."/>
            <person name="Getino M."/>
            <person name="Pursley I."/>
            <person name="Horton D.L."/>
            <person name="Alikhan N.F."/>
            <person name="Baker D."/>
            <person name="Gharbi K."/>
            <person name="Hall N."/>
            <person name="Watson M."/>
            <person name="Adriaenssens E.M."/>
            <person name="Foster-Nyarko E."/>
            <person name="Jarju S."/>
            <person name="Secka A."/>
            <person name="Antonio M."/>
            <person name="Oren A."/>
            <person name="Chaudhuri R.R."/>
            <person name="La Ragione R."/>
            <person name="Hildebrand F."/>
            <person name="Pallen M.J."/>
        </authorList>
    </citation>
    <scope>NUCLEOTIDE SEQUENCE</scope>
    <source>
        <strain evidence="8">2478</strain>
    </source>
</reference>
<comment type="similarity">
    <text evidence="2">Belongs to the SusD family.</text>
</comment>
<organism evidence="8 9">
    <name type="scientific">Candidatus Cryptobacteroides excrementipullorum</name>
    <dbReference type="NCBI Taxonomy" id="2840761"/>
    <lineage>
        <taxon>Bacteria</taxon>
        <taxon>Pseudomonadati</taxon>
        <taxon>Bacteroidota</taxon>
        <taxon>Bacteroidia</taxon>
        <taxon>Bacteroidales</taxon>
        <taxon>Candidatus Cryptobacteroides</taxon>
    </lineage>
</organism>
<evidence type="ECO:0000256" key="3">
    <source>
        <dbReference type="ARBA" id="ARBA00022729"/>
    </source>
</evidence>
<accession>A0A9D9ITN8</accession>
<dbReference type="InterPro" id="IPR011990">
    <property type="entry name" value="TPR-like_helical_dom_sf"/>
</dbReference>
<dbReference type="GO" id="GO:0009279">
    <property type="term" value="C:cell outer membrane"/>
    <property type="evidence" value="ECO:0007669"/>
    <property type="project" value="UniProtKB-SubCell"/>
</dbReference>
<evidence type="ECO:0000313" key="9">
    <source>
        <dbReference type="Proteomes" id="UP000823771"/>
    </source>
</evidence>
<evidence type="ECO:0000256" key="6">
    <source>
        <dbReference type="SAM" id="SignalP"/>
    </source>
</evidence>